<keyword evidence="2" id="KW-0472">Membrane</keyword>
<proteinExistence type="predicted"/>
<evidence type="ECO:0008006" key="5">
    <source>
        <dbReference type="Google" id="ProtNLM"/>
    </source>
</evidence>
<protein>
    <recommendedName>
        <fullName evidence="5">DUF805 domain-containing protein</fullName>
    </recommendedName>
</protein>
<evidence type="ECO:0000313" key="3">
    <source>
        <dbReference type="EMBL" id="PLR24347.1"/>
    </source>
</evidence>
<dbReference type="InterPro" id="IPR008523">
    <property type="entry name" value="DUF805"/>
</dbReference>
<dbReference type="Proteomes" id="UP000234479">
    <property type="component" value="Unassembled WGS sequence"/>
</dbReference>
<feature type="transmembrane region" description="Helical" evidence="2">
    <location>
        <begin position="93"/>
        <end position="112"/>
    </location>
</feature>
<dbReference type="OrthoDB" id="9812349at2"/>
<feature type="region of interest" description="Disordered" evidence="1">
    <location>
        <begin position="117"/>
        <end position="143"/>
    </location>
</feature>
<comment type="caution">
    <text evidence="3">The sequence shown here is derived from an EMBL/GenBank/DDBJ whole genome shotgun (WGS) entry which is preliminary data.</text>
</comment>
<reference evidence="3 4" key="1">
    <citation type="submission" date="2017-12" db="EMBL/GenBank/DDBJ databases">
        <title>The genome sequence of Caulobacter sp. 410.</title>
        <authorList>
            <person name="Gao J."/>
            <person name="Mao X."/>
            <person name="Sun J."/>
        </authorList>
    </citation>
    <scope>NUCLEOTIDE SEQUENCE [LARGE SCALE GENOMIC DNA]</scope>
    <source>
        <strain evidence="3 4">410</strain>
    </source>
</reference>
<sequence>MRPREGFDVQLLKGRINRASYWVIVGVAIAAMLVSALVFRRPLPAALVVMLIAAVPRLHDLGRTGWWAGGVFIALLALFFGGGFVIPPQAYQNALGVAVLALPVLLSVLGGLPGQTADNRFGPPPPKGLSFKPAVPPAPQTEA</sequence>
<evidence type="ECO:0000313" key="4">
    <source>
        <dbReference type="Proteomes" id="UP000234479"/>
    </source>
</evidence>
<dbReference type="GO" id="GO:0016020">
    <property type="term" value="C:membrane"/>
    <property type="evidence" value="ECO:0007669"/>
    <property type="project" value="InterPro"/>
</dbReference>
<feature type="transmembrane region" description="Helical" evidence="2">
    <location>
        <begin position="21"/>
        <end position="39"/>
    </location>
</feature>
<evidence type="ECO:0000256" key="1">
    <source>
        <dbReference type="SAM" id="MobiDB-lite"/>
    </source>
</evidence>
<feature type="compositionally biased region" description="Pro residues" evidence="1">
    <location>
        <begin position="134"/>
        <end position="143"/>
    </location>
</feature>
<keyword evidence="2" id="KW-1133">Transmembrane helix</keyword>
<dbReference type="Pfam" id="PF05656">
    <property type="entry name" value="DUF805"/>
    <property type="match status" value="1"/>
</dbReference>
<accession>A0A2N5DE63</accession>
<organism evidence="3 4">
    <name type="scientific">Caulobacter zeae</name>
    <dbReference type="NCBI Taxonomy" id="2055137"/>
    <lineage>
        <taxon>Bacteria</taxon>
        <taxon>Pseudomonadati</taxon>
        <taxon>Pseudomonadota</taxon>
        <taxon>Alphaproteobacteria</taxon>
        <taxon>Caulobacterales</taxon>
        <taxon>Caulobacteraceae</taxon>
        <taxon>Caulobacter</taxon>
    </lineage>
</organism>
<gene>
    <name evidence="3" type="ORF">SGCZBJ_13805</name>
</gene>
<keyword evidence="2" id="KW-0812">Transmembrane</keyword>
<evidence type="ECO:0000256" key="2">
    <source>
        <dbReference type="SAM" id="Phobius"/>
    </source>
</evidence>
<keyword evidence="4" id="KW-1185">Reference proteome</keyword>
<feature type="transmembrane region" description="Helical" evidence="2">
    <location>
        <begin position="66"/>
        <end position="86"/>
    </location>
</feature>
<dbReference type="AlphaFoldDB" id="A0A2N5DE63"/>
<name>A0A2N5DE63_9CAUL</name>
<dbReference type="EMBL" id="PJRS01000023">
    <property type="protein sequence ID" value="PLR24347.1"/>
    <property type="molecule type" value="Genomic_DNA"/>
</dbReference>